<dbReference type="InterPro" id="IPR046258">
    <property type="entry name" value="DUF6291"/>
</dbReference>
<protein>
    <recommendedName>
        <fullName evidence="1">DUF6291 domain-containing protein</fullName>
    </recommendedName>
</protein>
<comment type="caution">
    <text evidence="2">The sequence shown here is derived from an EMBL/GenBank/DDBJ whole genome shotgun (WGS) entry which is preliminary data.</text>
</comment>
<dbReference type="AlphaFoldDB" id="A0A5B3FSM3"/>
<accession>A0A5B3FSM3</accession>
<evidence type="ECO:0000259" key="1">
    <source>
        <dbReference type="Pfam" id="PF19808"/>
    </source>
</evidence>
<reference evidence="2 3" key="1">
    <citation type="journal article" date="2019" name="Nat. Med.">
        <title>A library of human gut bacterial isolates paired with longitudinal multiomics data enables mechanistic microbiome research.</title>
        <authorList>
            <person name="Poyet M."/>
            <person name="Groussin M."/>
            <person name="Gibbons S.M."/>
            <person name="Avila-Pacheco J."/>
            <person name="Jiang X."/>
            <person name="Kearney S.M."/>
            <person name="Perrotta A.R."/>
            <person name="Berdy B."/>
            <person name="Zhao S."/>
            <person name="Lieberman T.D."/>
            <person name="Swanson P.K."/>
            <person name="Smith M."/>
            <person name="Roesemann S."/>
            <person name="Alexander J.E."/>
            <person name="Rich S.A."/>
            <person name="Livny J."/>
            <person name="Vlamakis H."/>
            <person name="Clish C."/>
            <person name="Bullock K."/>
            <person name="Deik A."/>
            <person name="Scott J."/>
            <person name="Pierce K.A."/>
            <person name="Xavier R.J."/>
            <person name="Alm E.J."/>
        </authorList>
    </citation>
    <scope>NUCLEOTIDE SEQUENCE [LARGE SCALE GENOMIC DNA]</scope>
    <source>
        <strain evidence="2 3">BIOML-A2</strain>
    </source>
</reference>
<dbReference type="Proteomes" id="UP000323567">
    <property type="component" value="Unassembled WGS sequence"/>
</dbReference>
<proteinExistence type="predicted"/>
<feature type="domain" description="DUF6291" evidence="1">
    <location>
        <begin position="22"/>
        <end position="93"/>
    </location>
</feature>
<name>A0A5B3FSM3_9BACT</name>
<evidence type="ECO:0000313" key="2">
    <source>
        <dbReference type="EMBL" id="KAA2364318.1"/>
    </source>
</evidence>
<dbReference type="RefSeq" id="WP_130062923.1">
    <property type="nucleotide sequence ID" value="NZ_VVXK01000045.1"/>
</dbReference>
<sequence length="123" mass="14798">MKNEKLPSKPAFDPEVPPREGFIFYRTFYEALASMKNRARLHLYDVIMRYALYGEEPTDLNGEQMRTFILIRPQLDANERKRQAKYKKKAIKKNNDEELNEFFTKTEDEENDNLRILNDIQYE</sequence>
<organism evidence="2 3">
    <name type="scientific">Alistipes shahii</name>
    <dbReference type="NCBI Taxonomy" id="328814"/>
    <lineage>
        <taxon>Bacteria</taxon>
        <taxon>Pseudomonadati</taxon>
        <taxon>Bacteroidota</taxon>
        <taxon>Bacteroidia</taxon>
        <taxon>Bacteroidales</taxon>
        <taxon>Rikenellaceae</taxon>
        <taxon>Alistipes</taxon>
    </lineage>
</organism>
<dbReference type="EMBL" id="VVXK01000045">
    <property type="protein sequence ID" value="KAA2364318.1"/>
    <property type="molecule type" value="Genomic_DNA"/>
</dbReference>
<evidence type="ECO:0000313" key="3">
    <source>
        <dbReference type="Proteomes" id="UP000323567"/>
    </source>
</evidence>
<dbReference type="Pfam" id="PF19808">
    <property type="entry name" value="DUF6291"/>
    <property type="match status" value="1"/>
</dbReference>
<gene>
    <name evidence="2" type="ORF">F2Y13_15645</name>
</gene>